<evidence type="ECO:0000313" key="8">
    <source>
        <dbReference type="Proteomes" id="UP000236729"/>
    </source>
</evidence>
<protein>
    <submittedName>
        <fullName evidence="5">Alpha/beta hydrolase fold</fullName>
    </submittedName>
</protein>
<organism evidence="5 8">
    <name type="scientific">Saccharopolyspora kobensis</name>
    <dbReference type="NCBI Taxonomy" id="146035"/>
    <lineage>
        <taxon>Bacteria</taxon>
        <taxon>Bacillati</taxon>
        <taxon>Actinomycetota</taxon>
        <taxon>Actinomycetes</taxon>
        <taxon>Pseudonocardiales</taxon>
        <taxon>Pseudonocardiaceae</taxon>
        <taxon>Saccharopolyspora</taxon>
    </lineage>
</organism>
<proteinExistence type="inferred from homology"/>
<evidence type="ECO:0000313" key="7">
    <source>
        <dbReference type="Proteomes" id="UP000199690"/>
    </source>
</evidence>
<feature type="signal peptide" evidence="3">
    <location>
        <begin position="1"/>
        <end position="27"/>
    </location>
</feature>
<dbReference type="SUPFAM" id="SSF53474">
    <property type="entry name" value="alpha/beta-Hydrolases"/>
    <property type="match status" value="1"/>
</dbReference>
<evidence type="ECO:0000259" key="4">
    <source>
        <dbReference type="Pfam" id="PF00561"/>
    </source>
</evidence>
<feature type="chain" id="PRO_5030028479" evidence="3">
    <location>
        <begin position="28"/>
        <end position="490"/>
    </location>
</feature>
<dbReference type="Proteomes" id="UP000236729">
    <property type="component" value="Unassembled WGS sequence"/>
</dbReference>
<keyword evidence="2 5" id="KW-0378">Hydrolase</keyword>
<dbReference type="SMR" id="A0A1H6C2X2"/>
<comment type="similarity">
    <text evidence="1">Belongs to the peptidase S33 family.</text>
</comment>
<reference evidence="5" key="1">
    <citation type="submission" date="2016-10" db="EMBL/GenBank/DDBJ databases">
        <authorList>
            <person name="de Groot N.N."/>
        </authorList>
    </citation>
    <scope>NUCLEOTIDE SEQUENCE [LARGE SCALE GENOMIC DNA]</scope>
    <source>
        <strain evidence="5">ATCC 20501</strain>
    </source>
</reference>
<dbReference type="InterPro" id="IPR000073">
    <property type="entry name" value="AB_hydrolase_1"/>
</dbReference>
<dbReference type="Gene3D" id="3.40.50.1820">
    <property type="entry name" value="alpha/beta hydrolase"/>
    <property type="match status" value="1"/>
</dbReference>
<evidence type="ECO:0000256" key="1">
    <source>
        <dbReference type="ARBA" id="ARBA00010088"/>
    </source>
</evidence>
<dbReference type="PANTHER" id="PTHR43248">
    <property type="entry name" value="2-SUCCINYL-6-HYDROXY-2,4-CYCLOHEXADIENE-1-CARBOXYLATE SYNTHASE"/>
    <property type="match status" value="1"/>
</dbReference>
<dbReference type="AlphaFoldDB" id="A0A1H6C2X2"/>
<keyword evidence="7" id="KW-1185">Reference proteome</keyword>
<evidence type="ECO:0000256" key="3">
    <source>
        <dbReference type="SAM" id="SignalP"/>
    </source>
</evidence>
<dbReference type="InterPro" id="IPR051601">
    <property type="entry name" value="Serine_prot/Carboxylest_S33"/>
</dbReference>
<dbReference type="PANTHER" id="PTHR43248:SF25">
    <property type="entry name" value="AB HYDROLASE-1 DOMAIN-CONTAINING PROTEIN-RELATED"/>
    <property type="match status" value="1"/>
</dbReference>
<name>A0A1H6C2X2_9PSEU</name>
<dbReference type="Proteomes" id="UP000199690">
    <property type="component" value="Unassembled WGS sequence"/>
</dbReference>
<sequence>MRRGMTSALGVLLAAGATLGATVPVVAAPAPALDWQPCPENAEVQCATLPVPLDWANPGGEQIEVAVARRPATDADQRIGSLVFMPGGPGGTGVDSLLAGSPFSPELSSRFDIVSYDPRGFGRSNPLQCDTELVLAGPDILPGGPEKFEEIKRYNREVAADCRARTGPIIDHMDAVSVARDIDAFRQALGEEQLSLYGISYGTLVGQMYAENFPDRVRALVLDSVMDHSLSAGEFLVTEAETAEDSFTEFAKWCAEDAQCALHGEDVGAVYDELYERAEAGELHAPGDPSTPIGPVQLSSSTLGAFYGPNWQQLADQLKALRDDRPAPTALALPETIPHSVAAFCGDWNIDIDSAERYAQEWQRQNEAAPHMRFGLGGGVAWGCIDWPSPVQNPQHVPQIRTEAPILVLNAQHDPATGYNWATNVDRHVEQATLLTYDGWGHGVYDRGECTTSAADRYFVDGVVPPEGTHCAAVPPTENPTVRPYVGWGG</sequence>
<dbReference type="EMBL" id="FOME01000001">
    <property type="protein sequence ID" value="SFC25557.1"/>
    <property type="molecule type" value="Genomic_DNA"/>
</dbReference>
<accession>A0A1H6C2X2</accession>
<dbReference type="Pfam" id="PF00561">
    <property type="entry name" value="Abhydrolase_1"/>
    <property type="match status" value="1"/>
</dbReference>
<evidence type="ECO:0000313" key="6">
    <source>
        <dbReference type="EMBL" id="SFC25557.1"/>
    </source>
</evidence>
<feature type="domain" description="AB hydrolase-1" evidence="4">
    <location>
        <begin position="82"/>
        <end position="446"/>
    </location>
</feature>
<dbReference type="InterPro" id="IPR029058">
    <property type="entry name" value="AB_hydrolase_fold"/>
</dbReference>
<reference evidence="7 8" key="2">
    <citation type="submission" date="2016-10" db="EMBL/GenBank/DDBJ databases">
        <authorList>
            <person name="Varghese N."/>
            <person name="Submissions S."/>
        </authorList>
    </citation>
    <scope>NUCLEOTIDE SEQUENCE [LARGE SCALE GENOMIC DNA]</scope>
    <source>
        <strain evidence="8">ATCC 20501</strain>
        <strain evidence="6 7">CGMCC 4.3529</strain>
    </source>
</reference>
<dbReference type="EMBL" id="FNVB01000004">
    <property type="protein sequence ID" value="SEG67298.1"/>
    <property type="molecule type" value="Genomic_DNA"/>
</dbReference>
<evidence type="ECO:0000256" key="2">
    <source>
        <dbReference type="ARBA" id="ARBA00022801"/>
    </source>
</evidence>
<evidence type="ECO:0000313" key="5">
    <source>
        <dbReference type="EMBL" id="SEG67298.1"/>
    </source>
</evidence>
<dbReference type="GO" id="GO:0016787">
    <property type="term" value="F:hydrolase activity"/>
    <property type="evidence" value="ECO:0007669"/>
    <property type="project" value="UniProtKB-KW"/>
</dbReference>
<gene>
    <name evidence="5" type="ORF">SAMN02982929_03066</name>
    <name evidence="6" type="ORF">SAMN05216506_101306</name>
</gene>
<accession>A0A1I1HN77</accession>
<keyword evidence="3" id="KW-0732">Signal</keyword>